<reference evidence="2 3" key="1">
    <citation type="submission" date="2015-11" db="EMBL/GenBank/DDBJ databases">
        <title>Expanding the genomic diversity of Burkholderia species for the development of highly accurate diagnostics.</title>
        <authorList>
            <person name="Sahl J."/>
            <person name="Keim P."/>
            <person name="Wagner D."/>
        </authorList>
    </citation>
    <scope>NUCLEOTIDE SEQUENCE [LARGE SCALE GENOMIC DNA]</scope>
    <source>
        <strain evidence="2 3">MSMB574WGS</strain>
    </source>
</reference>
<accession>A0A132EQ37</accession>
<dbReference type="InterPro" id="IPR036291">
    <property type="entry name" value="NAD(P)-bd_dom_sf"/>
</dbReference>
<gene>
    <name evidence="2" type="ORF">WT57_05915</name>
</gene>
<organism evidence="2 3">
    <name type="scientific">Burkholderia pseudomultivorans</name>
    <dbReference type="NCBI Taxonomy" id="1207504"/>
    <lineage>
        <taxon>Bacteria</taxon>
        <taxon>Pseudomonadati</taxon>
        <taxon>Pseudomonadota</taxon>
        <taxon>Betaproteobacteria</taxon>
        <taxon>Burkholderiales</taxon>
        <taxon>Burkholderiaceae</taxon>
        <taxon>Burkholderia</taxon>
        <taxon>Burkholderia cepacia complex</taxon>
    </lineage>
</organism>
<evidence type="ECO:0000313" key="2">
    <source>
        <dbReference type="EMBL" id="KWF56007.1"/>
    </source>
</evidence>
<dbReference type="PANTHER" id="PTHR43975:SF2">
    <property type="entry name" value="EG:BACR7A4.14 PROTEIN-RELATED"/>
    <property type="match status" value="1"/>
</dbReference>
<name>A0A132EQ37_9BURK</name>
<dbReference type="CDD" id="cd05233">
    <property type="entry name" value="SDR_c"/>
    <property type="match status" value="1"/>
</dbReference>
<evidence type="ECO:0000313" key="3">
    <source>
        <dbReference type="Proteomes" id="UP000061512"/>
    </source>
</evidence>
<sequence>MPSFDNKVVLITGGGAGIGLAAAVAFAREGAHVVITGRREETLAAIARRVPGVSYVVADAGNPDDAARTVDAVIARCGRLDVLVNNAGAGAILPLSSASFEAISAIFAVNTIGPSLLASAALPHLTTVRGSIVNVSSTFGHKAASLLSHYATSKAALEHLTRCWALELAPAGIRVNAVAAGPTETEFLSARMSLPPAQVEAIKAQERERIPLGRRGEPDDVAAWIVAMASPQAAWMTGQVITVDGGLDAT</sequence>
<dbReference type="RefSeq" id="WP_060300950.1">
    <property type="nucleotide sequence ID" value="NZ_LPJX01000077.1"/>
</dbReference>
<dbReference type="InterPro" id="IPR020904">
    <property type="entry name" value="Sc_DH/Rdtase_CS"/>
</dbReference>
<evidence type="ECO:0000256" key="1">
    <source>
        <dbReference type="ARBA" id="ARBA00006484"/>
    </source>
</evidence>
<dbReference type="Proteomes" id="UP000061512">
    <property type="component" value="Unassembled WGS sequence"/>
</dbReference>
<dbReference type="PANTHER" id="PTHR43975">
    <property type="entry name" value="ZGC:101858"/>
    <property type="match status" value="1"/>
</dbReference>
<dbReference type="PRINTS" id="PR00080">
    <property type="entry name" value="SDRFAMILY"/>
</dbReference>
<dbReference type="PRINTS" id="PR00081">
    <property type="entry name" value="GDHRDH"/>
</dbReference>
<dbReference type="SUPFAM" id="SSF51735">
    <property type="entry name" value="NAD(P)-binding Rossmann-fold domains"/>
    <property type="match status" value="1"/>
</dbReference>
<protein>
    <submittedName>
        <fullName evidence="2">Ketoreductase</fullName>
    </submittedName>
</protein>
<comment type="caution">
    <text evidence="2">The sequence shown here is derived from an EMBL/GenBank/DDBJ whole genome shotgun (WGS) entry which is preliminary data.</text>
</comment>
<dbReference type="EMBL" id="LPJX01000077">
    <property type="protein sequence ID" value="KWF56007.1"/>
    <property type="molecule type" value="Genomic_DNA"/>
</dbReference>
<comment type="similarity">
    <text evidence="1">Belongs to the short-chain dehydrogenases/reductases (SDR) family.</text>
</comment>
<dbReference type="Pfam" id="PF13561">
    <property type="entry name" value="adh_short_C2"/>
    <property type="match status" value="1"/>
</dbReference>
<dbReference type="AlphaFoldDB" id="A0A132EQ37"/>
<dbReference type="FunFam" id="3.40.50.720:FF:000084">
    <property type="entry name" value="Short-chain dehydrogenase reductase"/>
    <property type="match status" value="1"/>
</dbReference>
<dbReference type="PROSITE" id="PS00061">
    <property type="entry name" value="ADH_SHORT"/>
    <property type="match status" value="1"/>
</dbReference>
<proteinExistence type="inferred from homology"/>
<dbReference type="Gene3D" id="3.40.50.720">
    <property type="entry name" value="NAD(P)-binding Rossmann-like Domain"/>
    <property type="match status" value="1"/>
</dbReference>
<dbReference type="InterPro" id="IPR002347">
    <property type="entry name" value="SDR_fam"/>
</dbReference>